<gene>
    <name evidence="1" type="ORF">OWV82_006868</name>
</gene>
<dbReference type="EMBL" id="CM051396">
    <property type="protein sequence ID" value="KAJ4723503.1"/>
    <property type="molecule type" value="Genomic_DNA"/>
</dbReference>
<evidence type="ECO:0000313" key="1">
    <source>
        <dbReference type="EMBL" id="KAJ4723503.1"/>
    </source>
</evidence>
<sequence>MEETLKVLESSLSRIKWRLKSSAKLRLEIDILALCTGMRPVIMVDYGGKMPELQEHLCALLKLCQKESPTFEHLRVMVIEDMIYLIHVKELAEHVSSSLTSDAELHFVDLEQDPPKMITVAEASSVGMQLISVQKLFSLVFPLDRTGGNLVPSSRTDHIANAKSSDTTASQSSEIIDLSSCIHDSQVTIPTLNGWLLGYPVVYLFGKEHITDAIYNLSTKSLRIFRILVSRNGPSNKGSMPEELMSFSVPYDVSMGGSKETWAEIFMAKMQSKWGNCKQAWRTLQMEVSECFPQAIAL</sequence>
<organism evidence="1 2">
    <name type="scientific">Melia azedarach</name>
    <name type="common">Chinaberry tree</name>
    <dbReference type="NCBI Taxonomy" id="155640"/>
    <lineage>
        <taxon>Eukaryota</taxon>
        <taxon>Viridiplantae</taxon>
        <taxon>Streptophyta</taxon>
        <taxon>Embryophyta</taxon>
        <taxon>Tracheophyta</taxon>
        <taxon>Spermatophyta</taxon>
        <taxon>Magnoliopsida</taxon>
        <taxon>eudicotyledons</taxon>
        <taxon>Gunneridae</taxon>
        <taxon>Pentapetalae</taxon>
        <taxon>rosids</taxon>
        <taxon>malvids</taxon>
        <taxon>Sapindales</taxon>
        <taxon>Meliaceae</taxon>
        <taxon>Melia</taxon>
    </lineage>
</organism>
<name>A0ACC1YKC7_MELAZ</name>
<keyword evidence="2" id="KW-1185">Reference proteome</keyword>
<evidence type="ECO:0000313" key="2">
    <source>
        <dbReference type="Proteomes" id="UP001164539"/>
    </source>
</evidence>
<comment type="caution">
    <text evidence="1">The sequence shown here is derived from an EMBL/GenBank/DDBJ whole genome shotgun (WGS) entry which is preliminary data.</text>
</comment>
<accession>A0ACC1YKC7</accession>
<protein>
    <submittedName>
        <fullName evidence="1">Proteasome subunit beta type-4</fullName>
    </submittedName>
</protein>
<reference evidence="1 2" key="1">
    <citation type="journal article" date="2023" name="Science">
        <title>Complex scaffold remodeling in plant triterpene biosynthesis.</title>
        <authorList>
            <person name="De La Pena R."/>
            <person name="Hodgson H."/>
            <person name="Liu J.C."/>
            <person name="Stephenson M.J."/>
            <person name="Martin A.C."/>
            <person name="Owen C."/>
            <person name="Harkess A."/>
            <person name="Leebens-Mack J."/>
            <person name="Jimenez L.E."/>
            <person name="Osbourn A."/>
            <person name="Sattely E.S."/>
        </authorList>
    </citation>
    <scope>NUCLEOTIDE SEQUENCE [LARGE SCALE GENOMIC DNA]</scope>
    <source>
        <strain evidence="2">cv. JPN11</strain>
        <tissue evidence="1">Leaf</tissue>
    </source>
</reference>
<dbReference type="Proteomes" id="UP001164539">
    <property type="component" value="Chromosome 3"/>
</dbReference>
<proteinExistence type="predicted"/>
<keyword evidence="1" id="KW-0647">Proteasome</keyword>